<dbReference type="PANTHER" id="PTHR35011:SF5">
    <property type="entry name" value="SIALIC ACID TRAP TRANSPORTER SMALL PERMEASE PROTEIN SIAQ"/>
    <property type="match status" value="1"/>
</dbReference>
<keyword evidence="12" id="KW-1185">Reference proteome</keyword>
<evidence type="ECO:0000259" key="10">
    <source>
        <dbReference type="Pfam" id="PF04290"/>
    </source>
</evidence>
<protein>
    <recommendedName>
        <fullName evidence="9">TRAP transporter small permease protein</fullName>
    </recommendedName>
</protein>
<dbReference type="Pfam" id="PF04290">
    <property type="entry name" value="DctQ"/>
    <property type="match status" value="1"/>
</dbReference>
<dbReference type="GO" id="GO:0005886">
    <property type="term" value="C:plasma membrane"/>
    <property type="evidence" value="ECO:0007669"/>
    <property type="project" value="UniProtKB-SubCell"/>
</dbReference>
<feature type="transmembrane region" description="Helical" evidence="9">
    <location>
        <begin position="9"/>
        <end position="27"/>
    </location>
</feature>
<dbReference type="Proteomes" id="UP000221860">
    <property type="component" value="Unassembled WGS sequence"/>
</dbReference>
<dbReference type="PANTHER" id="PTHR35011">
    <property type="entry name" value="2,3-DIKETO-L-GULONATE TRAP TRANSPORTER SMALL PERMEASE PROTEIN YIAM"/>
    <property type="match status" value="1"/>
</dbReference>
<accession>A0A2G1MHJ3</accession>
<keyword evidence="3" id="KW-1003">Cell membrane</keyword>
<keyword evidence="4 9" id="KW-0997">Cell inner membrane</keyword>
<comment type="similarity">
    <text evidence="8 9">Belongs to the TRAP transporter small permease family.</text>
</comment>
<comment type="subunit">
    <text evidence="9">The complex comprises the extracytoplasmic solute receptor protein and the two transmembrane proteins.</text>
</comment>
<keyword evidence="2 9" id="KW-0813">Transport</keyword>
<evidence type="ECO:0000313" key="11">
    <source>
        <dbReference type="EMBL" id="PHP28223.1"/>
    </source>
</evidence>
<evidence type="ECO:0000256" key="3">
    <source>
        <dbReference type="ARBA" id="ARBA00022475"/>
    </source>
</evidence>
<feature type="domain" description="Tripartite ATP-independent periplasmic transporters DctQ component" evidence="10">
    <location>
        <begin position="18"/>
        <end position="147"/>
    </location>
</feature>
<dbReference type="GO" id="GO:0015740">
    <property type="term" value="P:C4-dicarboxylate transport"/>
    <property type="evidence" value="ECO:0007669"/>
    <property type="project" value="TreeGrafter"/>
</dbReference>
<keyword evidence="6 9" id="KW-1133">Transmembrane helix</keyword>
<feature type="transmembrane region" description="Helical" evidence="9">
    <location>
        <begin position="42"/>
        <end position="59"/>
    </location>
</feature>
<evidence type="ECO:0000256" key="7">
    <source>
        <dbReference type="ARBA" id="ARBA00023136"/>
    </source>
</evidence>
<dbReference type="OrthoDB" id="4964541at2"/>
<proteinExistence type="inferred from homology"/>
<dbReference type="InterPro" id="IPR007387">
    <property type="entry name" value="TRAP_DctQ"/>
</dbReference>
<comment type="subcellular location">
    <subcellularLocation>
        <location evidence="1 9">Cell inner membrane</location>
        <topology evidence="1 9">Multi-pass membrane protein</topology>
    </subcellularLocation>
</comment>
<dbReference type="InterPro" id="IPR055348">
    <property type="entry name" value="DctQ"/>
</dbReference>
<evidence type="ECO:0000256" key="1">
    <source>
        <dbReference type="ARBA" id="ARBA00004429"/>
    </source>
</evidence>
<dbReference type="EMBL" id="NQWH01000008">
    <property type="protein sequence ID" value="PHP28223.1"/>
    <property type="molecule type" value="Genomic_DNA"/>
</dbReference>
<comment type="function">
    <text evidence="9">Part of the tripartite ATP-independent periplasmic (TRAP) transport system.</text>
</comment>
<organism evidence="11 12">
    <name type="scientific">Limimaricola cinnabarinus</name>
    <dbReference type="NCBI Taxonomy" id="1125964"/>
    <lineage>
        <taxon>Bacteria</taxon>
        <taxon>Pseudomonadati</taxon>
        <taxon>Pseudomonadota</taxon>
        <taxon>Alphaproteobacteria</taxon>
        <taxon>Rhodobacterales</taxon>
        <taxon>Paracoccaceae</taxon>
        <taxon>Limimaricola</taxon>
    </lineage>
</organism>
<dbReference type="AlphaFoldDB" id="A0A2G1MHJ3"/>
<dbReference type="GO" id="GO:0022857">
    <property type="term" value="F:transmembrane transporter activity"/>
    <property type="evidence" value="ECO:0007669"/>
    <property type="project" value="UniProtKB-UniRule"/>
</dbReference>
<feature type="transmembrane region" description="Helical" evidence="9">
    <location>
        <begin position="80"/>
        <end position="102"/>
    </location>
</feature>
<evidence type="ECO:0000256" key="2">
    <source>
        <dbReference type="ARBA" id="ARBA00022448"/>
    </source>
</evidence>
<evidence type="ECO:0000256" key="8">
    <source>
        <dbReference type="ARBA" id="ARBA00038436"/>
    </source>
</evidence>
<evidence type="ECO:0000256" key="4">
    <source>
        <dbReference type="ARBA" id="ARBA00022519"/>
    </source>
</evidence>
<reference evidence="11 12" key="1">
    <citation type="submission" date="2017-08" db="EMBL/GenBank/DDBJ databases">
        <title>Draft Genome Sequence of Loktanella cinnabarina Strain XM1, Isolated from Coastal Surface Water.</title>
        <authorList>
            <person name="Ma R."/>
            <person name="Wang J."/>
            <person name="Wang Q."/>
            <person name="Ma Z."/>
            <person name="Li J."/>
            <person name="Chen L."/>
        </authorList>
    </citation>
    <scope>NUCLEOTIDE SEQUENCE [LARGE SCALE GENOMIC DNA]</scope>
    <source>
        <strain evidence="11 12">XM1</strain>
    </source>
</reference>
<keyword evidence="5 9" id="KW-0812">Transmembrane</keyword>
<feature type="transmembrane region" description="Helical" evidence="9">
    <location>
        <begin position="122"/>
        <end position="139"/>
    </location>
</feature>
<evidence type="ECO:0000256" key="5">
    <source>
        <dbReference type="ARBA" id="ARBA00022692"/>
    </source>
</evidence>
<evidence type="ECO:0000256" key="6">
    <source>
        <dbReference type="ARBA" id="ARBA00022989"/>
    </source>
</evidence>
<keyword evidence="7 9" id="KW-0472">Membrane</keyword>
<comment type="caution">
    <text evidence="11">The sequence shown here is derived from an EMBL/GenBank/DDBJ whole genome shotgun (WGS) entry which is preliminary data.</text>
</comment>
<sequence length="164" mass="18243">MRRYSFEGILASALFILLFAVLMIQIFGRTPMFRGPVWTEEAARWIWVWMAFIAIAAVERNDAQLRMGFLADALPARARHWLAIAVDLLWGGILCHLVLISWKTVQRTWNNEAVTLPATDAVLYAAGLVAVVLVLHRVARRILARLRAGPDMQAPAGPGPEDAA</sequence>
<name>A0A2G1MHJ3_9RHOB</name>
<evidence type="ECO:0000313" key="12">
    <source>
        <dbReference type="Proteomes" id="UP000221860"/>
    </source>
</evidence>
<dbReference type="RefSeq" id="WP_099275933.1">
    <property type="nucleotide sequence ID" value="NZ_KZ304955.1"/>
</dbReference>
<gene>
    <name evidence="11" type="ORF">CJ301_07565</name>
</gene>
<evidence type="ECO:0000256" key="9">
    <source>
        <dbReference type="RuleBase" id="RU369079"/>
    </source>
</evidence>